<dbReference type="PANTHER" id="PTHR43031:SF1">
    <property type="entry name" value="PYRIDINE NUCLEOTIDE-DISULPHIDE OXIDOREDUCTASE"/>
    <property type="match status" value="1"/>
</dbReference>
<proteinExistence type="predicted"/>
<accession>A0A1D7V0W6</accession>
<dbReference type="SUPFAM" id="SSF52821">
    <property type="entry name" value="Rhodanese/Cell cycle control phosphatase"/>
    <property type="match status" value="1"/>
</dbReference>
<dbReference type="SMART" id="SM00450">
    <property type="entry name" value="RHOD"/>
    <property type="match status" value="1"/>
</dbReference>
<dbReference type="EMBL" id="CP015217">
    <property type="protein sequence ID" value="AOP35468.1"/>
    <property type="molecule type" value="Genomic_DNA"/>
</dbReference>
<keyword evidence="2" id="KW-0808">Transferase</keyword>
<protein>
    <submittedName>
        <fullName evidence="2">Sulfurtransferase</fullName>
    </submittedName>
</protein>
<feature type="domain" description="Rhodanese" evidence="1">
    <location>
        <begin position="16"/>
        <end position="109"/>
    </location>
</feature>
<dbReference type="Gene3D" id="3.40.250.10">
    <property type="entry name" value="Rhodanese-like domain"/>
    <property type="match status" value="1"/>
</dbReference>
<dbReference type="Pfam" id="PF00581">
    <property type="entry name" value="Rhodanese"/>
    <property type="match status" value="1"/>
</dbReference>
<name>A0A1D7V0W6_9LEPT</name>
<dbReference type="InterPro" id="IPR050229">
    <property type="entry name" value="GlpE_sulfurtransferase"/>
</dbReference>
<evidence type="ECO:0000313" key="3">
    <source>
        <dbReference type="Proteomes" id="UP000094197"/>
    </source>
</evidence>
<dbReference type="OrthoDB" id="9800872at2"/>
<evidence type="ECO:0000313" key="2">
    <source>
        <dbReference type="EMBL" id="AOP35468.1"/>
    </source>
</evidence>
<dbReference type="KEGG" id="laj:A0128_17470"/>
<organism evidence="2 3">
    <name type="scientific">Leptospira tipperaryensis</name>
    <dbReference type="NCBI Taxonomy" id="2564040"/>
    <lineage>
        <taxon>Bacteria</taxon>
        <taxon>Pseudomonadati</taxon>
        <taxon>Spirochaetota</taxon>
        <taxon>Spirochaetia</taxon>
        <taxon>Leptospirales</taxon>
        <taxon>Leptospiraceae</taxon>
        <taxon>Leptospira</taxon>
    </lineage>
</organism>
<dbReference type="GO" id="GO:0016740">
    <property type="term" value="F:transferase activity"/>
    <property type="evidence" value="ECO:0007669"/>
    <property type="project" value="UniProtKB-KW"/>
</dbReference>
<keyword evidence="3" id="KW-1185">Reference proteome</keyword>
<dbReference type="PANTHER" id="PTHR43031">
    <property type="entry name" value="FAD-DEPENDENT OXIDOREDUCTASE"/>
    <property type="match status" value="1"/>
</dbReference>
<dbReference type="Proteomes" id="UP000094197">
    <property type="component" value="Chromosome 1"/>
</dbReference>
<dbReference type="PROSITE" id="PS50206">
    <property type="entry name" value="RHODANESE_3"/>
    <property type="match status" value="1"/>
</dbReference>
<evidence type="ECO:0000259" key="1">
    <source>
        <dbReference type="PROSITE" id="PS50206"/>
    </source>
</evidence>
<dbReference type="InterPro" id="IPR001763">
    <property type="entry name" value="Rhodanese-like_dom"/>
</dbReference>
<reference evidence="2 3" key="1">
    <citation type="submission" date="2016-04" db="EMBL/GenBank/DDBJ databases">
        <title>Complete genome seqeunce of Leptospira alstonii serovar Room22.</title>
        <authorList>
            <person name="Nally J.E."/>
            <person name="Bayles D.O."/>
            <person name="Hurley D."/>
            <person name="Fanning S."/>
            <person name="McMahon B.J."/>
            <person name="Arent Z."/>
        </authorList>
    </citation>
    <scope>NUCLEOTIDE SEQUENCE [LARGE SCALE GENOMIC DNA]</scope>
    <source>
        <strain evidence="2 3">GWTS #1</strain>
    </source>
</reference>
<dbReference type="RefSeq" id="WP_069608671.1">
    <property type="nucleotide sequence ID" value="NZ_CP015217.1"/>
</dbReference>
<sequence length="111" mass="12319">MTPKELKKRLDLRKDGKDSFYLLDVRNPNEVEICAIEGTDLLIPVGELSGRLSEINPWKESDKEVIVYCRSGGRSAMACGILKQSGFAKVHNVEGGILLYSDEVDSSLAKY</sequence>
<gene>
    <name evidence="2" type="ORF">A0128_17470</name>
</gene>
<dbReference type="InterPro" id="IPR036873">
    <property type="entry name" value="Rhodanese-like_dom_sf"/>
</dbReference>
<dbReference type="AlphaFoldDB" id="A0A1D7V0W6"/>